<dbReference type="Proteomes" id="UP001139408">
    <property type="component" value="Unassembled WGS sequence"/>
</dbReference>
<name>A0A9X1Z6U8_9GAMM</name>
<dbReference type="SUPFAM" id="SSF103247">
    <property type="entry name" value="TT1751-like"/>
    <property type="match status" value="1"/>
</dbReference>
<proteinExistence type="predicted"/>
<evidence type="ECO:0000256" key="1">
    <source>
        <dbReference type="SAM" id="SignalP"/>
    </source>
</evidence>
<evidence type="ECO:0000313" key="3">
    <source>
        <dbReference type="EMBL" id="MCL1104582.1"/>
    </source>
</evidence>
<evidence type="ECO:0000259" key="2">
    <source>
        <dbReference type="Pfam" id="PF03625"/>
    </source>
</evidence>
<comment type="caution">
    <text evidence="3">The sequence shown here is derived from an EMBL/GenBank/DDBJ whole genome shotgun (WGS) entry which is preliminary data.</text>
</comment>
<gene>
    <name evidence="3" type="ORF">L2749_04825</name>
</gene>
<keyword evidence="4" id="KW-1185">Reference proteome</keyword>
<feature type="chain" id="PRO_5040956498" evidence="1">
    <location>
        <begin position="24"/>
        <end position="171"/>
    </location>
</feature>
<dbReference type="PANTHER" id="PTHR38342:SF2">
    <property type="entry name" value="INNER MEMBRANE OR EXPORTED"/>
    <property type="match status" value="1"/>
</dbReference>
<evidence type="ECO:0000313" key="4">
    <source>
        <dbReference type="Proteomes" id="UP001139408"/>
    </source>
</evidence>
<feature type="domain" description="DUF302" evidence="2">
    <location>
        <begin position="76"/>
        <end position="138"/>
    </location>
</feature>
<dbReference type="EMBL" id="JAKILJ010000007">
    <property type="protein sequence ID" value="MCL1104582.1"/>
    <property type="molecule type" value="Genomic_DNA"/>
</dbReference>
<dbReference type="Gene3D" id="3.30.310.70">
    <property type="entry name" value="TT1751-like domain"/>
    <property type="match status" value="1"/>
</dbReference>
<accession>A0A9X1Z6U8</accession>
<dbReference type="RefSeq" id="WP_188924237.1">
    <property type="nucleotide sequence ID" value="NZ_BMQI01000008.1"/>
</dbReference>
<dbReference type="InterPro" id="IPR005180">
    <property type="entry name" value="DUF302"/>
</dbReference>
<organism evidence="3 4">
    <name type="scientific">Shewanella algicola</name>
    <dbReference type="NCBI Taxonomy" id="640633"/>
    <lineage>
        <taxon>Bacteria</taxon>
        <taxon>Pseudomonadati</taxon>
        <taxon>Pseudomonadota</taxon>
        <taxon>Gammaproteobacteria</taxon>
        <taxon>Alteromonadales</taxon>
        <taxon>Shewanellaceae</taxon>
        <taxon>Shewanella</taxon>
    </lineage>
</organism>
<dbReference type="InterPro" id="IPR035923">
    <property type="entry name" value="TT1751-like_sf"/>
</dbReference>
<sequence>MINPIPLAFMLLCSTSLASTAFASTSELSATVVKDSSPTSMVDSLVTLQSQYSPKATADRFESIIKDKGFTVFARIDHQKNAEAVELSLPATEVIIFGNPKIGTQLMQCNQQVAIDLPQKVLITEDANNKVWLSFNNPQYLKQRHDIKGCDAVLNKIANVLNTLAKAATTK</sequence>
<dbReference type="AlphaFoldDB" id="A0A9X1Z6U8"/>
<feature type="signal peptide" evidence="1">
    <location>
        <begin position="1"/>
        <end position="23"/>
    </location>
</feature>
<dbReference type="PANTHER" id="PTHR38342">
    <property type="entry name" value="SLR5037 PROTEIN"/>
    <property type="match status" value="1"/>
</dbReference>
<dbReference type="Pfam" id="PF03625">
    <property type="entry name" value="DUF302"/>
    <property type="match status" value="1"/>
</dbReference>
<reference evidence="3" key="1">
    <citation type="submission" date="2022-01" db="EMBL/GenBank/DDBJ databases">
        <title>Whole genome-based taxonomy of the Shewanellaceae.</title>
        <authorList>
            <person name="Martin-Rodriguez A.J."/>
        </authorList>
    </citation>
    <scope>NUCLEOTIDE SEQUENCE</scope>
    <source>
        <strain evidence="3">DSM 23803</strain>
    </source>
</reference>
<protein>
    <submittedName>
        <fullName evidence="3">DUF302 domain-containing protein</fullName>
    </submittedName>
</protein>
<keyword evidence="1" id="KW-0732">Signal</keyword>
<dbReference type="CDD" id="cd14797">
    <property type="entry name" value="DUF302"/>
    <property type="match status" value="1"/>
</dbReference>